<dbReference type="RefSeq" id="XP_010498108.1">
    <property type="nucleotide sequence ID" value="XM_010499806.2"/>
</dbReference>
<organism evidence="2 3">
    <name type="scientific">Camelina sativa</name>
    <name type="common">False flax</name>
    <name type="synonym">Myagrum sativum</name>
    <dbReference type="NCBI Taxonomy" id="90675"/>
    <lineage>
        <taxon>Eukaryota</taxon>
        <taxon>Viridiplantae</taxon>
        <taxon>Streptophyta</taxon>
        <taxon>Embryophyta</taxon>
        <taxon>Tracheophyta</taxon>
        <taxon>Spermatophyta</taxon>
        <taxon>Magnoliopsida</taxon>
        <taxon>eudicotyledons</taxon>
        <taxon>Gunneridae</taxon>
        <taxon>Pentapetalae</taxon>
        <taxon>rosids</taxon>
        <taxon>malvids</taxon>
        <taxon>Brassicales</taxon>
        <taxon>Brassicaceae</taxon>
        <taxon>Camelineae</taxon>
        <taxon>Camelina</taxon>
    </lineage>
</organism>
<reference evidence="2" key="1">
    <citation type="journal article" date="2014" name="Nat. Commun.">
        <title>The emerging biofuel crop Camelina sativa retains a highly undifferentiated hexaploid genome structure.</title>
        <authorList>
            <person name="Kagale S."/>
            <person name="Koh C."/>
            <person name="Nixon J."/>
            <person name="Bollina V."/>
            <person name="Clarke W.E."/>
            <person name="Tuteja R."/>
            <person name="Spillane C."/>
            <person name="Robinson S.J."/>
            <person name="Links M.G."/>
            <person name="Clarke C."/>
            <person name="Higgins E.E."/>
            <person name="Huebert T."/>
            <person name="Sharpe A.G."/>
            <person name="Parkin I.A."/>
        </authorList>
    </citation>
    <scope>NUCLEOTIDE SEQUENCE [LARGE SCALE GENOMIC DNA]</scope>
    <source>
        <strain evidence="2">cv. DH55</strain>
    </source>
</reference>
<sequence length="129" mass="13789">MAIKAGRVLRTATAAAKKFHQKQFSAASSASTTPTPPISPSSGVGSFLGILKEPRSESDLLISKYIRLCQGRLTTKKGDFTEDKLTKLLAGEDKIGIGETMNLLEGRKTGIESSKNNAPSIDKPKAKKK</sequence>
<accession>A0ABM0YAF8</accession>
<keyword evidence="2" id="KW-1185">Reference proteome</keyword>
<proteinExistence type="predicted"/>
<name>A0ABM0YAF8_CAMSA</name>
<dbReference type="GeneID" id="104775863"/>
<gene>
    <name evidence="3" type="primary">LOC104775863</name>
</gene>
<evidence type="ECO:0000256" key="1">
    <source>
        <dbReference type="SAM" id="MobiDB-lite"/>
    </source>
</evidence>
<feature type="region of interest" description="Disordered" evidence="1">
    <location>
        <begin position="106"/>
        <end position="129"/>
    </location>
</feature>
<feature type="region of interest" description="Disordered" evidence="1">
    <location>
        <begin position="23"/>
        <end position="47"/>
    </location>
</feature>
<reference evidence="3" key="2">
    <citation type="submission" date="2025-08" db="UniProtKB">
        <authorList>
            <consortium name="RefSeq"/>
        </authorList>
    </citation>
    <scope>IDENTIFICATION</scope>
    <source>
        <tissue evidence="3">Leaf</tissue>
    </source>
</reference>
<dbReference type="Proteomes" id="UP000694864">
    <property type="component" value="Chromosome 3"/>
</dbReference>
<evidence type="ECO:0000313" key="2">
    <source>
        <dbReference type="Proteomes" id="UP000694864"/>
    </source>
</evidence>
<evidence type="ECO:0000313" key="3">
    <source>
        <dbReference type="RefSeq" id="XP_010498108.1"/>
    </source>
</evidence>
<protein>
    <submittedName>
        <fullName evidence="3">Uncharacterized protein LOC104775863</fullName>
    </submittedName>
</protein>